<sequence length="104" mass="11796">MMRATTRFWWGWREPRAAAQRVNSGLMSLLSKLITEGAAAKKGTATKLTGRKLTEIKLTATKLGLLVLLKFDFWLSIFLRGIGVLFFWRAGYEVRNPPPRILST</sequence>
<keyword evidence="3" id="KW-1185">Reference proteome</keyword>
<comment type="caution">
    <text evidence="2">The sequence shown here is derived from an EMBL/GenBank/DDBJ whole genome shotgun (WGS) entry which is preliminary data.</text>
</comment>
<evidence type="ECO:0000313" key="2">
    <source>
        <dbReference type="EMBL" id="OLQ13365.1"/>
    </source>
</evidence>
<reference evidence="2 3" key="1">
    <citation type="submission" date="2016-02" db="EMBL/GenBank/DDBJ databases">
        <title>Genome analysis of coral dinoflagellate symbionts highlights evolutionary adaptations to a symbiotic lifestyle.</title>
        <authorList>
            <person name="Aranda M."/>
            <person name="Li Y."/>
            <person name="Liew Y.J."/>
            <person name="Baumgarten S."/>
            <person name="Simakov O."/>
            <person name="Wilson M."/>
            <person name="Piel J."/>
            <person name="Ashoor H."/>
            <person name="Bougouffa S."/>
            <person name="Bajic V.B."/>
            <person name="Ryu T."/>
            <person name="Ravasi T."/>
            <person name="Bayer T."/>
            <person name="Micklem G."/>
            <person name="Kim H."/>
            <person name="Bhak J."/>
            <person name="Lajeunesse T.C."/>
            <person name="Voolstra C.R."/>
        </authorList>
    </citation>
    <scope>NUCLEOTIDE SEQUENCE [LARGE SCALE GENOMIC DNA]</scope>
    <source>
        <strain evidence="2 3">CCMP2467</strain>
    </source>
</reference>
<protein>
    <submittedName>
        <fullName evidence="2">Uncharacterized protein</fullName>
    </submittedName>
</protein>
<dbReference type="OrthoDB" id="10599868at2759"/>
<keyword evidence="1" id="KW-1133">Transmembrane helix</keyword>
<gene>
    <name evidence="2" type="ORF">AK812_SmicGene2655</name>
</gene>
<dbReference type="EMBL" id="LSRX01000029">
    <property type="protein sequence ID" value="OLQ13365.1"/>
    <property type="molecule type" value="Genomic_DNA"/>
</dbReference>
<evidence type="ECO:0000313" key="3">
    <source>
        <dbReference type="Proteomes" id="UP000186817"/>
    </source>
</evidence>
<dbReference type="AlphaFoldDB" id="A0A1Q9F112"/>
<proteinExistence type="predicted"/>
<evidence type="ECO:0000256" key="1">
    <source>
        <dbReference type="SAM" id="Phobius"/>
    </source>
</evidence>
<organism evidence="2 3">
    <name type="scientific">Symbiodinium microadriaticum</name>
    <name type="common">Dinoflagellate</name>
    <name type="synonym">Zooxanthella microadriatica</name>
    <dbReference type="NCBI Taxonomy" id="2951"/>
    <lineage>
        <taxon>Eukaryota</taxon>
        <taxon>Sar</taxon>
        <taxon>Alveolata</taxon>
        <taxon>Dinophyceae</taxon>
        <taxon>Suessiales</taxon>
        <taxon>Symbiodiniaceae</taxon>
        <taxon>Symbiodinium</taxon>
    </lineage>
</organism>
<dbReference type="Proteomes" id="UP000186817">
    <property type="component" value="Unassembled WGS sequence"/>
</dbReference>
<name>A0A1Q9F112_SYMMI</name>
<feature type="transmembrane region" description="Helical" evidence="1">
    <location>
        <begin position="73"/>
        <end position="92"/>
    </location>
</feature>
<keyword evidence="1" id="KW-0472">Membrane</keyword>
<keyword evidence="1" id="KW-0812">Transmembrane</keyword>
<accession>A0A1Q9F112</accession>